<evidence type="ECO:0000256" key="1">
    <source>
        <dbReference type="ARBA" id="ARBA00004141"/>
    </source>
</evidence>
<dbReference type="GO" id="GO:0016020">
    <property type="term" value="C:membrane"/>
    <property type="evidence" value="ECO:0007669"/>
    <property type="project" value="UniProtKB-SubCell"/>
</dbReference>
<sequence length="162" mass="17412">MAASATVNVPKSYGYVLMSAASFHVLSMWLGIRIAQFRQAANVPHPSVCASAETIANAPTVEEKRALYLFNCAQRAHHNILENYTAALTAMLVSGISYPRLAAATGAIWVVGRAIYAIGYTSTNKRNVDGSGRFFYGGFHLAALSQVMLLVLVCKSGLELLD</sequence>
<dbReference type="GO" id="GO:0005783">
    <property type="term" value="C:endoplasmic reticulum"/>
    <property type="evidence" value="ECO:0007669"/>
    <property type="project" value="TreeGrafter"/>
</dbReference>
<organism evidence="6 7">
    <name type="scientific">Polychaeton citri CBS 116435</name>
    <dbReference type="NCBI Taxonomy" id="1314669"/>
    <lineage>
        <taxon>Eukaryota</taxon>
        <taxon>Fungi</taxon>
        <taxon>Dikarya</taxon>
        <taxon>Ascomycota</taxon>
        <taxon>Pezizomycotina</taxon>
        <taxon>Dothideomycetes</taxon>
        <taxon>Dothideomycetidae</taxon>
        <taxon>Capnodiales</taxon>
        <taxon>Capnodiaceae</taxon>
        <taxon>Polychaeton</taxon>
    </lineage>
</organism>
<proteinExistence type="predicted"/>
<dbReference type="GO" id="GO:0004602">
    <property type="term" value="F:glutathione peroxidase activity"/>
    <property type="evidence" value="ECO:0007669"/>
    <property type="project" value="TreeGrafter"/>
</dbReference>
<dbReference type="InterPro" id="IPR001129">
    <property type="entry name" value="Membr-assoc_MAPEG"/>
</dbReference>
<dbReference type="AlphaFoldDB" id="A0A9P4Q379"/>
<dbReference type="InterPro" id="IPR023352">
    <property type="entry name" value="MAPEG-like_dom_sf"/>
</dbReference>
<dbReference type="Gene3D" id="1.20.120.550">
    <property type="entry name" value="Membrane associated eicosanoid/glutathione metabolism-like domain"/>
    <property type="match status" value="1"/>
</dbReference>
<dbReference type="GO" id="GO:0004364">
    <property type="term" value="F:glutathione transferase activity"/>
    <property type="evidence" value="ECO:0007669"/>
    <property type="project" value="TreeGrafter"/>
</dbReference>
<feature type="transmembrane region" description="Helical" evidence="5">
    <location>
        <begin position="12"/>
        <end position="32"/>
    </location>
</feature>
<evidence type="ECO:0000313" key="6">
    <source>
        <dbReference type="EMBL" id="KAF2717536.1"/>
    </source>
</evidence>
<protein>
    <recommendedName>
        <fullName evidence="8">Membrane-associated proteins in eicosanoid and glutathione metabolism</fullName>
    </recommendedName>
</protein>
<dbReference type="PANTHER" id="PTHR10250">
    <property type="entry name" value="MICROSOMAL GLUTATHIONE S-TRANSFERASE"/>
    <property type="match status" value="1"/>
</dbReference>
<feature type="transmembrane region" description="Helical" evidence="5">
    <location>
        <begin position="134"/>
        <end position="154"/>
    </location>
</feature>
<name>A0A9P4Q379_9PEZI</name>
<accession>A0A9P4Q379</accession>
<evidence type="ECO:0000256" key="4">
    <source>
        <dbReference type="ARBA" id="ARBA00023136"/>
    </source>
</evidence>
<dbReference type="SUPFAM" id="SSF161084">
    <property type="entry name" value="MAPEG domain-like"/>
    <property type="match status" value="1"/>
</dbReference>
<evidence type="ECO:0000256" key="3">
    <source>
        <dbReference type="ARBA" id="ARBA00022989"/>
    </source>
</evidence>
<keyword evidence="3 5" id="KW-1133">Transmembrane helix</keyword>
<evidence type="ECO:0000256" key="5">
    <source>
        <dbReference type="SAM" id="Phobius"/>
    </source>
</evidence>
<reference evidence="6" key="1">
    <citation type="journal article" date="2020" name="Stud. Mycol.">
        <title>101 Dothideomycetes genomes: a test case for predicting lifestyles and emergence of pathogens.</title>
        <authorList>
            <person name="Haridas S."/>
            <person name="Albert R."/>
            <person name="Binder M."/>
            <person name="Bloem J."/>
            <person name="Labutti K."/>
            <person name="Salamov A."/>
            <person name="Andreopoulos B."/>
            <person name="Baker S."/>
            <person name="Barry K."/>
            <person name="Bills G."/>
            <person name="Bluhm B."/>
            <person name="Cannon C."/>
            <person name="Castanera R."/>
            <person name="Culley D."/>
            <person name="Daum C."/>
            <person name="Ezra D."/>
            <person name="Gonzalez J."/>
            <person name="Henrissat B."/>
            <person name="Kuo A."/>
            <person name="Liang C."/>
            <person name="Lipzen A."/>
            <person name="Lutzoni F."/>
            <person name="Magnuson J."/>
            <person name="Mondo S."/>
            <person name="Nolan M."/>
            <person name="Ohm R."/>
            <person name="Pangilinan J."/>
            <person name="Park H.-J."/>
            <person name="Ramirez L."/>
            <person name="Alfaro M."/>
            <person name="Sun H."/>
            <person name="Tritt A."/>
            <person name="Yoshinaga Y."/>
            <person name="Zwiers L.-H."/>
            <person name="Turgeon B."/>
            <person name="Goodwin S."/>
            <person name="Spatafora J."/>
            <person name="Crous P."/>
            <person name="Grigoriev I."/>
        </authorList>
    </citation>
    <scope>NUCLEOTIDE SEQUENCE</scope>
    <source>
        <strain evidence="6">CBS 116435</strain>
    </source>
</reference>
<dbReference type="GO" id="GO:0005635">
    <property type="term" value="C:nuclear envelope"/>
    <property type="evidence" value="ECO:0007669"/>
    <property type="project" value="TreeGrafter"/>
</dbReference>
<dbReference type="EMBL" id="MU003842">
    <property type="protein sequence ID" value="KAF2717536.1"/>
    <property type="molecule type" value="Genomic_DNA"/>
</dbReference>
<evidence type="ECO:0008006" key="8">
    <source>
        <dbReference type="Google" id="ProtNLM"/>
    </source>
</evidence>
<keyword evidence="2 5" id="KW-0812">Transmembrane</keyword>
<gene>
    <name evidence="6" type="ORF">K431DRAFT_153217</name>
</gene>
<comment type="caution">
    <text evidence="6">The sequence shown here is derived from an EMBL/GenBank/DDBJ whole genome shotgun (WGS) entry which is preliminary data.</text>
</comment>
<keyword evidence="4 5" id="KW-0472">Membrane</keyword>
<dbReference type="Proteomes" id="UP000799441">
    <property type="component" value="Unassembled WGS sequence"/>
</dbReference>
<dbReference type="PANTHER" id="PTHR10250:SF26">
    <property type="entry name" value="GLUTATHIONE S-TRANSFERASE 3, MITOCHONDRIAL"/>
    <property type="match status" value="1"/>
</dbReference>
<keyword evidence="7" id="KW-1185">Reference proteome</keyword>
<evidence type="ECO:0000313" key="7">
    <source>
        <dbReference type="Proteomes" id="UP000799441"/>
    </source>
</evidence>
<evidence type="ECO:0000256" key="2">
    <source>
        <dbReference type="ARBA" id="ARBA00022692"/>
    </source>
</evidence>
<dbReference type="InterPro" id="IPR050997">
    <property type="entry name" value="MAPEG"/>
</dbReference>
<dbReference type="OrthoDB" id="410651at2759"/>
<dbReference type="Pfam" id="PF01124">
    <property type="entry name" value="MAPEG"/>
    <property type="match status" value="1"/>
</dbReference>
<comment type="subcellular location">
    <subcellularLocation>
        <location evidence="1">Membrane</location>
        <topology evidence="1">Multi-pass membrane protein</topology>
    </subcellularLocation>
</comment>
<feature type="transmembrane region" description="Helical" evidence="5">
    <location>
        <begin position="101"/>
        <end position="122"/>
    </location>
</feature>